<dbReference type="Proteomes" id="UP000011732">
    <property type="component" value="Unassembled WGS sequence"/>
</dbReference>
<evidence type="ECO:0000313" key="1">
    <source>
        <dbReference type="EMBL" id="EMF31122.1"/>
    </source>
</evidence>
<proteinExistence type="predicted"/>
<dbReference type="RefSeq" id="WP_006129727.1">
    <property type="nucleotide sequence ID" value="NZ_AOHP01000004.1"/>
</dbReference>
<protein>
    <submittedName>
        <fullName evidence="1">Uncharacterized protein</fullName>
    </submittedName>
</protein>
<organism evidence="1 2">
    <name type="scientific">Streptomyces gancidicus BKS 13-15</name>
    <dbReference type="NCBI Taxonomy" id="1284664"/>
    <lineage>
        <taxon>Bacteria</taxon>
        <taxon>Bacillati</taxon>
        <taxon>Actinomycetota</taxon>
        <taxon>Actinomycetes</taxon>
        <taxon>Kitasatosporales</taxon>
        <taxon>Streptomycetaceae</taxon>
        <taxon>Streptomyces</taxon>
        <taxon>Streptomyces pseudogriseolus group</taxon>
    </lineage>
</organism>
<accession>M3EBN5</accession>
<evidence type="ECO:0000313" key="2">
    <source>
        <dbReference type="Proteomes" id="UP000011732"/>
    </source>
</evidence>
<reference evidence="1 2" key="1">
    <citation type="journal article" date="2013" name="Genome Announc.">
        <title>Draft Genome Sequence of Streptomyces gancidicus Strain BKS 13-15.</title>
        <authorList>
            <person name="Kumar S."/>
            <person name="Kaur N."/>
            <person name="Singh N.K."/>
            <person name="Raghava G.P."/>
            <person name="Mayilraj S."/>
        </authorList>
    </citation>
    <scope>NUCLEOTIDE SEQUENCE [LARGE SCALE GENOMIC DNA]</scope>
    <source>
        <strain evidence="1 2">BKS 13-15</strain>
    </source>
</reference>
<name>M3EBN5_STREZ</name>
<dbReference type="PATRIC" id="fig|1284664.3.peg.164"/>
<dbReference type="EMBL" id="AOHP01000004">
    <property type="protein sequence ID" value="EMF31122.1"/>
    <property type="molecule type" value="Genomic_DNA"/>
</dbReference>
<dbReference type="AlphaFoldDB" id="M3EBN5"/>
<gene>
    <name evidence="1" type="ORF">H114_00797</name>
</gene>
<comment type="caution">
    <text evidence="1">The sequence shown here is derived from an EMBL/GenBank/DDBJ whole genome shotgun (WGS) entry which is preliminary data.</text>
</comment>
<sequence length="137" mass="14840">MMNFADVQVDTRVIITAHGQKATVLRKFMGGANHDLPVILMDVDGVGEVMRTPDQLDRIDEPAPAPKLHGTGSKNVKRFHIGGNEYHVYNSASGARGFWQVWRHEAGKAATNADCVVSGATTRKAAFEEALRILAAA</sequence>
<dbReference type="OrthoDB" id="4153201at2"/>
<keyword evidence="2" id="KW-1185">Reference proteome</keyword>